<evidence type="ECO:0000313" key="2">
    <source>
        <dbReference type="EMBL" id="MPM99653.1"/>
    </source>
</evidence>
<dbReference type="SUPFAM" id="SSF53920">
    <property type="entry name" value="Fe-only hydrogenase"/>
    <property type="match status" value="1"/>
</dbReference>
<dbReference type="AlphaFoldDB" id="A0A645EFW9"/>
<dbReference type="InterPro" id="IPR009016">
    <property type="entry name" value="Fe_hydrogenase"/>
</dbReference>
<accession>A0A645EFW9</accession>
<dbReference type="Gene3D" id="3.40.950.10">
    <property type="entry name" value="Fe-only Hydrogenase (Larger Subunit), Chain L, domain 3"/>
    <property type="match status" value="1"/>
</dbReference>
<evidence type="ECO:0000259" key="1">
    <source>
        <dbReference type="SMART" id="SM00902"/>
    </source>
</evidence>
<gene>
    <name evidence="2" type="primary">hndD_39</name>
    <name evidence="2" type="ORF">SDC9_146846</name>
</gene>
<keyword evidence="2" id="KW-0560">Oxidoreductase</keyword>
<protein>
    <submittedName>
        <fullName evidence="2">NADP-reducing hydrogenase subunit HndD</fullName>
        <ecNumber evidence="2">1.12.1.3</ecNumber>
    </submittedName>
</protein>
<dbReference type="InterPro" id="IPR036991">
    <property type="entry name" value="Fe_hydrogenase_ssu_sf"/>
</dbReference>
<dbReference type="EC" id="1.12.1.3" evidence="2"/>
<dbReference type="GO" id="GO:0050583">
    <property type="term" value="F:hydrogen dehydrogenase (NADP+) activity"/>
    <property type="evidence" value="ECO:0007669"/>
    <property type="project" value="UniProtKB-EC"/>
</dbReference>
<dbReference type="Pfam" id="PF02906">
    <property type="entry name" value="Fe_hyd_lg_C"/>
    <property type="match status" value="1"/>
</dbReference>
<name>A0A645EFW9_9ZZZZ</name>
<organism evidence="2">
    <name type="scientific">bioreactor metagenome</name>
    <dbReference type="NCBI Taxonomy" id="1076179"/>
    <lineage>
        <taxon>unclassified sequences</taxon>
        <taxon>metagenomes</taxon>
        <taxon>ecological metagenomes</taxon>
    </lineage>
</organism>
<reference evidence="2" key="1">
    <citation type="submission" date="2019-08" db="EMBL/GenBank/DDBJ databases">
        <authorList>
            <person name="Kucharzyk K."/>
            <person name="Murdoch R.W."/>
            <person name="Higgins S."/>
            <person name="Loffler F."/>
        </authorList>
    </citation>
    <scope>NUCLEOTIDE SEQUENCE</scope>
</reference>
<sequence>MGNARKLLEKIKRGEANYHAIEIMACPGGCLNGGGQPYHHGNTTIPKKRMDAIYREDSGKPIRKSHLNPSIIKLYDEFLGEPGSHVAHKLLHTSYINRKK</sequence>
<dbReference type="InterPro" id="IPR050340">
    <property type="entry name" value="Cytosolic_Fe-S_CAF"/>
</dbReference>
<dbReference type="Pfam" id="PF02256">
    <property type="entry name" value="Fe_hyd_SSU"/>
    <property type="match status" value="1"/>
</dbReference>
<dbReference type="EMBL" id="VSSQ01045749">
    <property type="protein sequence ID" value="MPM99653.1"/>
    <property type="molecule type" value="Genomic_DNA"/>
</dbReference>
<feature type="domain" description="Iron hydrogenase small subunit" evidence="1">
    <location>
        <begin position="40"/>
        <end position="99"/>
    </location>
</feature>
<comment type="caution">
    <text evidence="2">The sequence shown here is derived from an EMBL/GenBank/DDBJ whole genome shotgun (WGS) entry which is preliminary data.</text>
</comment>
<dbReference type="Gene3D" id="4.10.260.20">
    <property type="entry name" value="Iron hydrogenase, small subunit"/>
    <property type="match status" value="1"/>
</dbReference>
<dbReference type="InterPro" id="IPR003149">
    <property type="entry name" value="Fe_hydrogenase_ssu"/>
</dbReference>
<dbReference type="InterPro" id="IPR004108">
    <property type="entry name" value="Fe_hydrogenase_lsu_C"/>
</dbReference>
<dbReference type="SMART" id="SM00902">
    <property type="entry name" value="Fe_hyd_SSU"/>
    <property type="match status" value="1"/>
</dbReference>
<proteinExistence type="predicted"/>
<dbReference type="PANTHER" id="PTHR11615">
    <property type="entry name" value="NITRATE, FORMATE, IRON DEHYDROGENASE"/>
    <property type="match status" value="1"/>
</dbReference>